<feature type="transmembrane region" description="Helical" evidence="6">
    <location>
        <begin position="284"/>
        <end position="303"/>
    </location>
</feature>
<dbReference type="PROSITE" id="PS50850">
    <property type="entry name" value="MFS"/>
    <property type="match status" value="1"/>
</dbReference>
<feature type="transmembrane region" description="Helical" evidence="6">
    <location>
        <begin position="40"/>
        <end position="59"/>
    </location>
</feature>
<dbReference type="PANTHER" id="PTHR48022:SF27">
    <property type="entry name" value="MAJOR FACILITATOR SUPERFAMILY (MFS) PROFILE DOMAIN-CONTAINING PROTEIN"/>
    <property type="match status" value="1"/>
</dbReference>
<dbReference type="OrthoDB" id="6612291at2759"/>
<feature type="transmembrane region" description="Helical" evidence="6">
    <location>
        <begin position="164"/>
        <end position="182"/>
    </location>
</feature>
<evidence type="ECO:0000256" key="3">
    <source>
        <dbReference type="ARBA" id="ARBA00022692"/>
    </source>
</evidence>
<dbReference type="AlphaFoldDB" id="A0A1J7I5I3"/>
<accession>A0A1J7I5I3</accession>
<dbReference type="InterPro" id="IPR005828">
    <property type="entry name" value="MFS_sugar_transport-like"/>
</dbReference>
<evidence type="ECO:0000256" key="6">
    <source>
        <dbReference type="SAM" id="Phobius"/>
    </source>
</evidence>
<dbReference type="GO" id="GO:0005351">
    <property type="term" value="F:carbohydrate:proton symporter activity"/>
    <property type="evidence" value="ECO:0007669"/>
    <property type="project" value="TreeGrafter"/>
</dbReference>
<dbReference type="Pfam" id="PF00083">
    <property type="entry name" value="Sugar_tr"/>
    <property type="match status" value="1"/>
</dbReference>
<comment type="subcellular location">
    <subcellularLocation>
        <location evidence="1">Membrane</location>
        <topology evidence="1">Multi-pass membrane protein</topology>
    </subcellularLocation>
</comment>
<evidence type="ECO:0000259" key="7">
    <source>
        <dbReference type="PROSITE" id="PS50850"/>
    </source>
</evidence>
<feature type="transmembrane region" description="Helical" evidence="6">
    <location>
        <begin position="341"/>
        <end position="366"/>
    </location>
</feature>
<keyword evidence="4 6" id="KW-1133">Transmembrane helix</keyword>
<dbReference type="InterPro" id="IPR050360">
    <property type="entry name" value="MFS_Sugar_Transporters"/>
</dbReference>
<evidence type="ECO:0000256" key="2">
    <source>
        <dbReference type="ARBA" id="ARBA00010992"/>
    </source>
</evidence>
<evidence type="ECO:0000313" key="9">
    <source>
        <dbReference type="Proteomes" id="UP000182658"/>
    </source>
</evidence>
<sequence>MVLFGYDNAVTAPLVSLPLFVEKFHGPGYKGNLAFTANELDLLICVPLIGAVMGAFVGVPLQRWLGRQKTMLVAYVFFSVPGSFLQLFAPDMAAMIVGRLWNNTGISILTSVVPLFMAELVPAHVRGRAAGLAYAGSGASSVISTVVVWGSAKLPDERQYRIPLAVQAALAGLLLFLSCFLTESPTWLISKGRDQDARAQLLRLRRQNEAMVDQEMHSIAAVLMEAAEANSAVRFKEILEKKNWARTFMASSYLPASQVGGQSLAISYSTVLLVQVGVSNPFQMTILVFLLQFLGNLIGPFLADFLGRRRVALSGLTMLVLLDAAAGGLACGGLTSNPELLALAALSCIFAFVNAATFQSLAYIFPTEIPDAKLREPTMTWTIFWSYTTAIITSFATPQIISPDAANLGAKAYLIFGGCVLIVLVYTYFLLPETARRTLDEIDELYRSGVSPRKWGRKARTDDHLEVVLQAKDGAITKHIE</sequence>
<keyword evidence="5 6" id="KW-0472">Membrane</keyword>
<name>A0A1J7I5I3_9PEZI</name>
<evidence type="ECO:0000256" key="4">
    <source>
        <dbReference type="ARBA" id="ARBA00022989"/>
    </source>
</evidence>
<feature type="transmembrane region" description="Helical" evidence="6">
    <location>
        <begin position="413"/>
        <end position="431"/>
    </location>
</feature>
<feature type="domain" description="Major facilitator superfamily (MFS) profile" evidence="7">
    <location>
        <begin position="1"/>
        <end position="435"/>
    </location>
</feature>
<feature type="transmembrane region" description="Helical" evidence="6">
    <location>
        <begin position="101"/>
        <end position="120"/>
    </location>
</feature>
<gene>
    <name evidence="8" type="ORF">CONLIGDRAFT_606261</name>
</gene>
<keyword evidence="3 6" id="KW-0812">Transmembrane</keyword>
<feature type="transmembrane region" description="Helical" evidence="6">
    <location>
        <begin position="378"/>
        <end position="401"/>
    </location>
</feature>
<evidence type="ECO:0000313" key="8">
    <source>
        <dbReference type="EMBL" id="OIW22790.1"/>
    </source>
</evidence>
<proteinExistence type="inferred from homology"/>
<dbReference type="STRING" id="1408157.A0A1J7I5I3"/>
<dbReference type="Gene3D" id="1.20.1250.20">
    <property type="entry name" value="MFS general substrate transporter like domains"/>
    <property type="match status" value="1"/>
</dbReference>
<comment type="similarity">
    <text evidence="2">Belongs to the major facilitator superfamily. Sugar transporter (TC 2.A.1.1) family.</text>
</comment>
<dbReference type="EMBL" id="KV875110">
    <property type="protein sequence ID" value="OIW22790.1"/>
    <property type="molecule type" value="Genomic_DNA"/>
</dbReference>
<evidence type="ECO:0000256" key="5">
    <source>
        <dbReference type="ARBA" id="ARBA00023136"/>
    </source>
</evidence>
<evidence type="ECO:0000256" key="1">
    <source>
        <dbReference type="ARBA" id="ARBA00004141"/>
    </source>
</evidence>
<feature type="transmembrane region" description="Helical" evidence="6">
    <location>
        <begin position="71"/>
        <end position="89"/>
    </location>
</feature>
<dbReference type="InParanoid" id="A0A1J7I5I3"/>
<reference evidence="8 9" key="1">
    <citation type="submission" date="2016-10" db="EMBL/GenBank/DDBJ databases">
        <title>Draft genome sequence of Coniochaeta ligniaria NRRL30616, a lignocellulolytic fungus for bioabatement of inhibitors in plant biomass hydrolysates.</title>
        <authorList>
            <consortium name="DOE Joint Genome Institute"/>
            <person name="Jimenez D.J."/>
            <person name="Hector R.E."/>
            <person name="Riley R."/>
            <person name="Sun H."/>
            <person name="Grigoriev I.V."/>
            <person name="Van Elsas J.D."/>
            <person name="Nichols N.N."/>
        </authorList>
    </citation>
    <scope>NUCLEOTIDE SEQUENCE [LARGE SCALE GENOMIC DNA]</scope>
    <source>
        <strain evidence="8 9">NRRL 30616</strain>
    </source>
</reference>
<dbReference type="SUPFAM" id="SSF103473">
    <property type="entry name" value="MFS general substrate transporter"/>
    <property type="match status" value="1"/>
</dbReference>
<organism evidence="8 9">
    <name type="scientific">Coniochaeta ligniaria NRRL 30616</name>
    <dbReference type="NCBI Taxonomy" id="1408157"/>
    <lineage>
        <taxon>Eukaryota</taxon>
        <taxon>Fungi</taxon>
        <taxon>Dikarya</taxon>
        <taxon>Ascomycota</taxon>
        <taxon>Pezizomycotina</taxon>
        <taxon>Sordariomycetes</taxon>
        <taxon>Sordariomycetidae</taxon>
        <taxon>Coniochaetales</taxon>
        <taxon>Coniochaetaceae</taxon>
        <taxon>Coniochaeta</taxon>
    </lineage>
</organism>
<keyword evidence="9" id="KW-1185">Reference proteome</keyword>
<feature type="transmembrane region" description="Helical" evidence="6">
    <location>
        <begin position="259"/>
        <end position="278"/>
    </location>
</feature>
<dbReference type="Proteomes" id="UP000182658">
    <property type="component" value="Unassembled WGS sequence"/>
</dbReference>
<dbReference type="PANTHER" id="PTHR48022">
    <property type="entry name" value="PLASTIDIC GLUCOSE TRANSPORTER 4"/>
    <property type="match status" value="1"/>
</dbReference>
<feature type="transmembrane region" description="Helical" evidence="6">
    <location>
        <begin position="132"/>
        <end position="152"/>
    </location>
</feature>
<protein>
    <submittedName>
        <fullName evidence="8">MFS transporter</fullName>
    </submittedName>
</protein>
<feature type="transmembrane region" description="Helical" evidence="6">
    <location>
        <begin position="315"/>
        <end position="335"/>
    </location>
</feature>
<dbReference type="GO" id="GO:0016020">
    <property type="term" value="C:membrane"/>
    <property type="evidence" value="ECO:0007669"/>
    <property type="project" value="UniProtKB-SubCell"/>
</dbReference>
<dbReference type="InterPro" id="IPR020846">
    <property type="entry name" value="MFS_dom"/>
</dbReference>
<dbReference type="InterPro" id="IPR036259">
    <property type="entry name" value="MFS_trans_sf"/>
</dbReference>